<evidence type="ECO:0000313" key="3">
    <source>
        <dbReference type="EMBL" id="QIK40083.1"/>
    </source>
</evidence>
<dbReference type="AlphaFoldDB" id="A0A6G7VJ10"/>
<keyword evidence="1" id="KW-0813">Transport</keyword>
<dbReference type="PIRSF" id="PIRSF032126">
    <property type="entry name" value="F0F1_ATP_synthase_subunit_I"/>
    <property type="match status" value="1"/>
</dbReference>
<feature type="transmembrane region" description="Helical" evidence="2">
    <location>
        <begin position="36"/>
        <end position="54"/>
    </location>
</feature>
<keyword evidence="1 2" id="KW-0472">Membrane</keyword>
<evidence type="ECO:0000313" key="4">
    <source>
        <dbReference type="Proteomes" id="UP000500791"/>
    </source>
</evidence>
<keyword evidence="2" id="KW-0812">Transmembrane</keyword>
<dbReference type="Proteomes" id="UP000500791">
    <property type="component" value="Chromosome"/>
</dbReference>
<evidence type="ECO:0000256" key="2">
    <source>
        <dbReference type="SAM" id="Phobius"/>
    </source>
</evidence>
<organism evidence="3 4">
    <name type="scientific">Pontivivens nitratireducens</name>
    <dbReference type="NCBI Taxonomy" id="2758038"/>
    <lineage>
        <taxon>Bacteria</taxon>
        <taxon>Pseudomonadati</taxon>
        <taxon>Pseudomonadota</taxon>
        <taxon>Alphaproteobacteria</taxon>
        <taxon>Rhodobacterales</taxon>
        <taxon>Paracoccaceae</taxon>
        <taxon>Pontivivens</taxon>
    </lineage>
</organism>
<dbReference type="Pfam" id="PF09527">
    <property type="entry name" value="ATPase_gene1"/>
    <property type="match status" value="1"/>
</dbReference>
<dbReference type="InterPro" id="IPR016989">
    <property type="entry name" value="Atp1_alphaprobac"/>
</dbReference>
<dbReference type="InterPro" id="IPR032820">
    <property type="entry name" value="ATPase_put"/>
</dbReference>
<sequence>MKDRSKLDELDRRIAAAQTAVRPKPNEESKYRKANLAWQMVIELVAGMLIGLGIGWSLDWLFGTLPLFLATFGILGFAAGVRTMMRTAERVQEQVALARQDQDPTPGGQSED</sequence>
<accession>A0A6G7VJ10</accession>
<name>A0A6G7VJ10_9RHOB</name>
<keyword evidence="1" id="KW-0406">Ion transport</keyword>
<comment type="similarity">
    <text evidence="1">Belongs to the bacterial AtpI family.</text>
</comment>
<dbReference type="GO" id="GO:0045259">
    <property type="term" value="C:proton-transporting ATP synthase complex"/>
    <property type="evidence" value="ECO:0007669"/>
    <property type="project" value="UniProtKB-UniRule"/>
</dbReference>
<protein>
    <recommendedName>
        <fullName evidence="1">ATP synthase protein I</fullName>
    </recommendedName>
</protein>
<keyword evidence="4" id="KW-1185">Reference proteome</keyword>
<dbReference type="RefSeq" id="WP_166189117.1">
    <property type="nucleotide sequence ID" value="NZ_CP049811.1"/>
</dbReference>
<evidence type="ECO:0000256" key="1">
    <source>
        <dbReference type="PIRNR" id="PIRNR032126"/>
    </source>
</evidence>
<keyword evidence="1" id="KW-0375">Hydrogen ion transport</keyword>
<feature type="transmembrane region" description="Helical" evidence="2">
    <location>
        <begin position="60"/>
        <end position="81"/>
    </location>
</feature>
<keyword evidence="2" id="KW-1133">Transmembrane helix</keyword>
<dbReference type="KEGG" id="mon:G8E03_04480"/>
<proteinExistence type="inferred from homology"/>
<reference evidence="3 4" key="1">
    <citation type="submission" date="2020-03" db="EMBL/GenBank/DDBJ databases">
        <title>Complete genome sequence of Monaibacterium sp. ALG8 with diverse plasmids.</title>
        <authorList>
            <person name="Sun C."/>
        </authorList>
    </citation>
    <scope>NUCLEOTIDE SEQUENCE [LARGE SCALE GENOMIC DNA]</scope>
    <source>
        <strain evidence="3 4">ALG8</strain>
    </source>
</reference>
<gene>
    <name evidence="3" type="ORF">G8E03_04480</name>
</gene>
<dbReference type="GO" id="GO:1902600">
    <property type="term" value="P:proton transmembrane transport"/>
    <property type="evidence" value="ECO:0007669"/>
    <property type="project" value="UniProtKB-KW"/>
</dbReference>
<dbReference type="EMBL" id="CP049811">
    <property type="protein sequence ID" value="QIK40083.1"/>
    <property type="molecule type" value="Genomic_DNA"/>
</dbReference>
<comment type="function">
    <text evidence="1">A possible function for this protein is to guide the assembly of the membrane sector of the ATPase enzyme complex.</text>
</comment>